<dbReference type="GeneID" id="83543516"/>
<dbReference type="InterPro" id="IPR000711">
    <property type="entry name" value="ATPase_OSCP/dsu"/>
</dbReference>
<dbReference type="EMBL" id="JASAVS010000009">
    <property type="protein sequence ID" value="MDP8085324.1"/>
    <property type="molecule type" value="Genomic_DNA"/>
</dbReference>
<comment type="similarity">
    <text evidence="8">Belongs to the ATPase delta chain family.</text>
</comment>
<evidence type="ECO:0000256" key="3">
    <source>
        <dbReference type="ARBA" id="ARBA00022781"/>
    </source>
</evidence>
<reference evidence="11" key="1">
    <citation type="submission" date="2016-10" db="EMBL/GenBank/DDBJ databases">
        <authorList>
            <person name="Varghese N."/>
            <person name="Submissions S."/>
        </authorList>
    </citation>
    <scope>NUCLEOTIDE SEQUENCE [LARGE SCALE GENOMIC DNA]</scope>
    <source>
        <strain evidence="11">DSM 24204</strain>
    </source>
</reference>
<evidence type="ECO:0000313" key="12">
    <source>
        <dbReference type="Proteomes" id="UP001224812"/>
    </source>
</evidence>
<dbReference type="NCBIfam" id="NF004404">
    <property type="entry name" value="PRK05758.2-5"/>
    <property type="match status" value="1"/>
</dbReference>
<dbReference type="PRINTS" id="PR00125">
    <property type="entry name" value="ATPASEDELTA"/>
</dbReference>
<dbReference type="Proteomes" id="UP001224812">
    <property type="component" value="Unassembled WGS sequence"/>
</dbReference>
<keyword evidence="4 8" id="KW-0406">Ion transport</keyword>
<proteinExistence type="inferred from homology"/>
<evidence type="ECO:0000256" key="6">
    <source>
        <dbReference type="ARBA" id="ARBA00023196"/>
    </source>
</evidence>
<evidence type="ECO:0000256" key="8">
    <source>
        <dbReference type="HAMAP-Rule" id="MF_01416"/>
    </source>
</evidence>
<comment type="function">
    <text evidence="8">This protein is part of the stalk that links CF(0) to CF(1). It either transmits conformational changes from CF(0) to CF(1) or is implicated in proton conduction.</text>
</comment>
<evidence type="ECO:0000313" key="9">
    <source>
        <dbReference type="EMBL" id="MDP8085324.1"/>
    </source>
</evidence>
<dbReference type="GO" id="GO:0045259">
    <property type="term" value="C:proton-transporting ATP synthase complex"/>
    <property type="evidence" value="ECO:0007669"/>
    <property type="project" value="UniProtKB-KW"/>
</dbReference>
<dbReference type="STRING" id="97481.SAMN05444853_102106"/>
<evidence type="ECO:0000256" key="7">
    <source>
        <dbReference type="ARBA" id="ARBA00023310"/>
    </source>
</evidence>
<dbReference type="Gene3D" id="1.10.520.20">
    <property type="entry name" value="N-terminal domain of the delta subunit of the F1F0-ATP synthase"/>
    <property type="match status" value="1"/>
</dbReference>
<accession>A0A1H7ULT1</accession>
<dbReference type="OrthoDB" id="9816221at2"/>
<keyword evidence="2 8" id="KW-0813">Transport</keyword>
<reference evidence="10" key="2">
    <citation type="submission" date="2016-10" db="EMBL/GenBank/DDBJ databases">
        <authorList>
            <person name="de Groot N.N."/>
        </authorList>
    </citation>
    <scope>NUCLEOTIDE SEQUENCE [LARGE SCALE GENOMIC DNA]</scope>
    <source>
        <strain evidence="10">DSM 24204</strain>
    </source>
</reference>
<reference evidence="9 12" key="3">
    <citation type="journal article" date="2023" name="Front. Microbiol.">
        <title>Phylogeography and host specificity of Pasteurellaceae pathogenic to sea-farmed fish in the north-east Atlantic.</title>
        <authorList>
            <person name="Gulla S."/>
            <person name="Colquhoun D.J."/>
            <person name="Olsen A.B."/>
            <person name="Spilsberg B."/>
            <person name="Lagesen K."/>
            <person name="Aakesson C.P."/>
            <person name="Strom S."/>
            <person name="Manji F."/>
            <person name="Birkbeck T.H."/>
            <person name="Nilsen H.K."/>
        </authorList>
    </citation>
    <scope>NUCLEOTIDE SEQUENCE [LARGE SCALE GENOMIC DNA]</scope>
    <source>
        <strain evidence="9 12">VIO11850</strain>
    </source>
</reference>
<dbReference type="AlphaFoldDB" id="A0A1H7ULT1"/>
<dbReference type="PANTHER" id="PTHR11910">
    <property type="entry name" value="ATP SYNTHASE DELTA CHAIN"/>
    <property type="match status" value="1"/>
</dbReference>
<dbReference type="GO" id="GO:0046933">
    <property type="term" value="F:proton-transporting ATP synthase activity, rotational mechanism"/>
    <property type="evidence" value="ECO:0007669"/>
    <property type="project" value="UniProtKB-UniRule"/>
</dbReference>
<evidence type="ECO:0000256" key="1">
    <source>
        <dbReference type="ARBA" id="ARBA00004370"/>
    </source>
</evidence>
<evidence type="ECO:0000256" key="5">
    <source>
        <dbReference type="ARBA" id="ARBA00023136"/>
    </source>
</evidence>
<comment type="function">
    <text evidence="8">F(1)F(0) ATP synthase produces ATP from ADP in the presence of a proton or sodium gradient. F-type ATPases consist of two structural domains, F(1) containing the extramembraneous catalytic core and F(0) containing the membrane proton channel, linked together by a central stalk and a peripheral stalk. During catalysis, ATP synthesis in the catalytic domain of F(1) is coupled via a rotary mechanism of the central stalk subunits to proton translocation.</text>
</comment>
<dbReference type="HAMAP" id="MF_01416">
    <property type="entry name" value="ATP_synth_delta_bact"/>
    <property type="match status" value="1"/>
</dbReference>
<evidence type="ECO:0000313" key="11">
    <source>
        <dbReference type="Proteomes" id="UP000198883"/>
    </source>
</evidence>
<organism evidence="10 11">
    <name type="scientific">Phocoenobacter skyensis</name>
    <dbReference type="NCBI Taxonomy" id="97481"/>
    <lineage>
        <taxon>Bacteria</taxon>
        <taxon>Pseudomonadati</taxon>
        <taxon>Pseudomonadota</taxon>
        <taxon>Gammaproteobacteria</taxon>
        <taxon>Pasteurellales</taxon>
        <taxon>Pasteurellaceae</taxon>
        <taxon>Phocoenobacter</taxon>
    </lineage>
</organism>
<dbReference type="Proteomes" id="UP000198883">
    <property type="component" value="Unassembled WGS sequence"/>
</dbReference>
<keyword evidence="8" id="KW-1003">Cell membrane</keyword>
<keyword evidence="12" id="KW-1185">Reference proteome</keyword>
<dbReference type="GO" id="GO:0005886">
    <property type="term" value="C:plasma membrane"/>
    <property type="evidence" value="ECO:0007669"/>
    <property type="project" value="UniProtKB-SubCell"/>
</dbReference>
<evidence type="ECO:0000313" key="10">
    <source>
        <dbReference type="EMBL" id="SEL97277.1"/>
    </source>
</evidence>
<keyword evidence="5 8" id="KW-0472">Membrane</keyword>
<sequence>MSEISTIARPYAKAAFDFALENDQLDKWQEMLLFLKLVVQEEQVSSYLQSVSSPQQIADTIVGICEEQLDQHGQNFIRIMAENRRLTALPSVLKAFIKLRSEYESVKDVKVISATQLSKANETKIATAMEKRLNSKVRIVSKVDQSLIAGIIIRYDDIVIDGSSLGQLNRLANELRL</sequence>
<dbReference type="RefSeq" id="WP_090919966.1">
    <property type="nucleotide sequence ID" value="NZ_CP016180.1"/>
</dbReference>
<gene>
    <name evidence="8 9" type="primary">atpH</name>
    <name evidence="9" type="ORF">QJT92_05220</name>
    <name evidence="10" type="ORF">SAMN05444853_102106</name>
</gene>
<dbReference type="NCBIfam" id="NF004402">
    <property type="entry name" value="PRK05758.2-2"/>
    <property type="match status" value="1"/>
</dbReference>
<dbReference type="InterPro" id="IPR026015">
    <property type="entry name" value="ATP_synth_OSCP/delta_N_sf"/>
</dbReference>
<protein>
    <recommendedName>
        <fullName evidence="8">ATP synthase subunit delta</fullName>
    </recommendedName>
    <alternativeName>
        <fullName evidence="8">ATP synthase F(1) sector subunit delta</fullName>
    </alternativeName>
    <alternativeName>
        <fullName evidence="8">F-type ATPase subunit delta</fullName>
        <shortName evidence="8">F-ATPase subunit delta</shortName>
    </alternativeName>
</protein>
<keyword evidence="7 8" id="KW-0066">ATP synthesis</keyword>
<dbReference type="SUPFAM" id="SSF47928">
    <property type="entry name" value="N-terminal domain of the delta subunit of the F1F0-ATP synthase"/>
    <property type="match status" value="1"/>
</dbReference>
<evidence type="ECO:0000256" key="4">
    <source>
        <dbReference type="ARBA" id="ARBA00023065"/>
    </source>
</evidence>
<dbReference type="NCBIfam" id="TIGR01145">
    <property type="entry name" value="ATP_synt_delta"/>
    <property type="match status" value="1"/>
</dbReference>
<name>A0A1H7ULT1_9PAST</name>
<dbReference type="Pfam" id="PF00213">
    <property type="entry name" value="OSCP"/>
    <property type="match status" value="1"/>
</dbReference>
<comment type="subcellular location">
    <subcellularLocation>
        <location evidence="8">Cell membrane</location>
        <topology evidence="8">Peripheral membrane protein</topology>
    </subcellularLocation>
    <subcellularLocation>
        <location evidence="1">Membrane</location>
    </subcellularLocation>
</comment>
<dbReference type="EMBL" id="FOBN01000002">
    <property type="protein sequence ID" value="SEL97277.1"/>
    <property type="molecule type" value="Genomic_DNA"/>
</dbReference>
<keyword evidence="6 8" id="KW-0139">CF(1)</keyword>
<evidence type="ECO:0000256" key="2">
    <source>
        <dbReference type="ARBA" id="ARBA00022448"/>
    </source>
</evidence>
<keyword evidence="3 8" id="KW-0375">Hydrogen ion transport</keyword>